<name>A0ABQ2NJF3_9FLAO</name>
<keyword evidence="7" id="KW-1185">Reference proteome</keyword>
<evidence type="ECO:0000313" key="6">
    <source>
        <dbReference type="EMBL" id="GGP02740.1"/>
    </source>
</evidence>
<dbReference type="Pfam" id="PF18348">
    <property type="entry name" value="SH3_16"/>
    <property type="match status" value="1"/>
</dbReference>
<dbReference type="Gene3D" id="3.90.1720.10">
    <property type="entry name" value="endopeptidase domain like (from Nostoc punctiforme)"/>
    <property type="match status" value="1"/>
</dbReference>
<comment type="caution">
    <text evidence="6">The sequence shown here is derived from an EMBL/GenBank/DDBJ whole genome shotgun (WGS) entry which is preliminary data.</text>
</comment>
<dbReference type="SUPFAM" id="SSF54001">
    <property type="entry name" value="Cysteine proteinases"/>
    <property type="match status" value="1"/>
</dbReference>
<evidence type="ECO:0000259" key="5">
    <source>
        <dbReference type="PROSITE" id="PS51935"/>
    </source>
</evidence>
<gene>
    <name evidence="6" type="ORF">GCM10010992_08350</name>
</gene>
<evidence type="ECO:0000313" key="7">
    <source>
        <dbReference type="Proteomes" id="UP000620064"/>
    </source>
</evidence>
<dbReference type="InterPro" id="IPR000064">
    <property type="entry name" value="NLP_P60_dom"/>
</dbReference>
<evidence type="ECO:0000256" key="3">
    <source>
        <dbReference type="ARBA" id="ARBA00022801"/>
    </source>
</evidence>
<sequence length="234" mass="26325">MEKYYCSVSVSPIRADISEKSEMTSQILYGETCEIIETEGLYSKIKMDFDGYEGWVNSSVLKKENSEISKNLVTQIYGVFDLPEGRNLLSLGSEVAFETENLIDKNNIRESLVETAKKFINVPYLWGGRSYFGIDCSALVQLVYKIHGVALPRDADKQAELGEARDFVEESEPGDLAFFEDETGFISHVGLVLSPFELIHASGKVRIDSLDFSGIYNAEKNKHTHKLRMVKTVI</sequence>
<evidence type="ECO:0000256" key="4">
    <source>
        <dbReference type="ARBA" id="ARBA00022807"/>
    </source>
</evidence>
<accession>A0ABQ2NJF3</accession>
<dbReference type="RefSeq" id="WP_188616837.1">
    <property type="nucleotide sequence ID" value="NZ_BMLV01000002.1"/>
</dbReference>
<dbReference type="InterPro" id="IPR051202">
    <property type="entry name" value="Peptidase_C40"/>
</dbReference>
<dbReference type="EMBL" id="BMLV01000002">
    <property type="protein sequence ID" value="GGP02740.1"/>
    <property type="molecule type" value="Genomic_DNA"/>
</dbReference>
<dbReference type="GO" id="GO:0016787">
    <property type="term" value="F:hydrolase activity"/>
    <property type="evidence" value="ECO:0007669"/>
    <property type="project" value="UniProtKB-KW"/>
</dbReference>
<dbReference type="Gene3D" id="2.30.30.40">
    <property type="entry name" value="SH3 Domains"/>
    <property type="match status" value="1"/>
</dbReference>
<keyword evidence="3 6" id="KW-0378">Hydrolase</keyword>
<dbReference type="InterPro" id="IPR041382">
    <property type="entry name" value="SH3_16"/>
</dbReference>
<protein>
    <submittedName>
        <fullName evidence="6">Hydrolase Nlp/P60</fullName>
    </submittedName>
</protein>
<dbReference type="Pfam" id="PF00877">
    <property type="entry name" value="NLPC_P60"/>
    <property type="match status" value="1"/>
</dbReference>
<evidence type="ECO:0000256" key="1">
    <source>
        <dbReference type="ARBA" id="ARBA00007074"/>
    </source>
</evidence>
<dbReference type="PANTHER" id="PTHR47053:SF1">
    <property type="entry name" value="MUREIN DD-ENDOPEPTIDASE MEPH-RELATED"/>
    <property type="match status" value="1"/>
</dbReference>
<keyword evidence="4" id="KW-0788">Thiol protease</keyword>
<proteinExistence type="inferred from homology"/>
<organism evidence="6 7">
    <name type="scientific">Cloacibacterium rupense</name>
    <dbReference type="NCBI Taxonomy" id="517423"/>
    <lineage>
        <taxon>Bacteria</taxon>
        <taxon>Pseudomonadati</taxon>
        <taxon>Bacteroidota</taxon>
        <taxon>Flavobacteriia</taxon>
        <taxon>Flavobacteriales</taxon>
        <taxon>Weeksellaceae</taxon>
    </lineage>
</organism>
<dbReference type="PROSITE" id="PS51935">
    <property type="entry name" value="NLPC_P60"/>
    <property type="match status" value="1"/>
</dbReference>
<evidence type="ECO:0000256" key="2">
    <source>
        <dbReference type="ARBA" id="ARBA00022670"/>
    </source>
</evidence>
<reference evidence="7" key="1">
    <citation type="journal article" date="2019" name="Int. J. Syst. Evol. Microbiol.">
        <title>The Global Catalogue of Microorganisms (GCM) 10K type strain sequencing project: providing services to taxonomists for standard genome sequencing and annotation.</title>
        <authorList>
            <consortium name="The Broad Institute Genomics Platform"/>
            <consortium name="The Broad Institute Genome Sequencing Center for Infectious Disease"/>
            <person name="Wu L."/>
            <person name="Ma J."/>
        </authorList>
    </citation>
    <scope>NUCLEOTIDE SEQUENCE [LARGE SCALE GENOMIC DNA]</scope>
    <source>
        <strain evidence="7">CGMCC 1.7656</strain>
    </source>
</reference>
<comment type="similarity">
    <text evidence="1">Belongs to the peptidase C40 family.</text>
</comment>
<dbReference type="Proteomes" id="UP000620064">
    <property type="component" value="Unassembled WGS sequence"/>
</dbReference>
<feature type="domain" description="NlpC/P60" evidence="5">
    <location>
        <begin position="106"/>
        <end position="231"/>
    </location>
</feature>
<keyword evidence="2" id="KW-0645">Protease</keyword>
<dbReference type="InterPro" id="IPR038765">
    <property type="entry name" value="Papain-like_cys_pep_sf"/>
</dbReference>
<dbReference type="PANTHER" id="PTHR47053">
    <property type="entry name" value="MUREIN DD-ENDOPEPTIDASE MEPH-RELATED"/>
    <property type="match status" value="1"/>
</dbReference>